<evidence type="ECO:0000313" key="11">
    <source>
        <dbReference type="Proteomes" id="UP001046870"/>
    </source>
</evidence>
<evidence type="ECO:0000256" key="7">
    <source>
        <dbReference type="PIRSR" id="PIRSR036666-50"/>
    </source>
</evidence>
<dbReference type="PANTHER" id="PTHR43108:SF9">
    <property type="entry name" value="N-ACETYLGLUCOSAMINE-6-SULFATASE"/>
    <property type="match status" value="1"/>
</dbReference>
<dbReference type="EMBL" id="JAFDVH010000004">
    <property type="protein sequence ID" value="KAG7480812.1"/>
    <property type="molecule type" value="Genomic_DNA"/>
</dbReference>
<dbReference type="Gene3D" id="3.40.720.10">
    <property type="entry name" value="Alkaline Phosphatase, subunit A"/>
    <property type="match status" value="1"/>
</dbReference>
<dbReference type="EC" id="3.1.6.14" evidence="6"/>
<dbReference type="InterPro" id="IPR024607">
    <property type="entry name" value="Sulfatase_CS"/>
</dbReference>
<feature type="domain" description="Sulfatase N-terminal" evidence="9">
    <location>
        <begin position="41"/>
        <end position="376"/>
    </location>
</feature>
<comment type="subcellular location">
    <subcellularLocation>
        <location evidence="6">Lysosome</location>
    </subcellularLocation>
</comment>
<comment type="caution">
    <text evidence="10">The sequence shown here is derived from an EMBL/GenBank/DDBJ whole genome shotgun (WGS) entry which is preliminary data.</text>
</comment>
<evidence type="ECO:0000256" key="4">
    <source>
        <dbReference type="ARBA" id="ARBA00022801"/>
    </source>
</evidence>
<dbReference type="AlphaFoldDB" id="A0A9D3QAF2"/>
<dbReference type="Pfam" id="PF00884">
    <property type="entry name" value="Sulfatase"/>
    <property type="match status" value="1"/>
</dbReference>
<dbReference type="OrthoDB" id="96314at2759"/>
<comment type="similarity">
    <text evidence="2 6">Belongs to the sulfatase family.</text>
</comment>
<keyword evidence="6" id="KW-0479">Metal-binding</keyword>
<name>A0A9D3QAF2_MEGAT</name>
<dbReference type="PIRSF" id="PIRSF036666">
    <property type="entry name" value="G6S"/>
    <property type="match status" value="1"/>
</dbReference>
<feature type="signal peptide" evidence="8">
    <location>
        <begin position="1"/>
        <end position="37"/>
    </location>
</feature>
<proteinExistence type="inferred from homology"/>
<keyword evidence="3 8" id="KW-0732">Signal</keyword>
<keyword evidence="4 6" id="KW-0378">Hydrolase</keyword>
<feature type="chain" id="PRO_5039116673" description="N-acetylglucosamine-6-sulfatase" evidence="8">
    <location>
        <begin position="38"/>
        <end position="516"/>
    </location>
</feature>
<dbReference type="PROSITE" id="PS00523">
    <property type="entry name" value="SULFATASE_1"/>
    <property type="match status" value="1"/>
</dbReference>
<keyword evidence="6" id="KW-0458">Lysosome</keyword>
<evidence type="ECO:0000256" key="8">
    <source>
        <dbReference type="SAM" id="SignalP"/>
    </source>
</evidence>
<accession>A0A9D3QAF2</accession>
<gene>
    <name evidence="10" type="ORF">MATL_G00060160</name>
</gene>
<dbReference type="InterPro" id="IPR012251">
    <property type="entry name" value="GlcNAc_6-SO4ase"/>
</dbReference>
<dbReference type="CDD" id="cd16147">
    <property type="entry name" value="G6S"/>
    <property type="match status" value="1"/>
</dbReference>
<dbReference type="InterPro" id="IPR000917">
    <property type="entry name" value="Sulfatase_N"/>
</dbReference>
<evidence type="ECO:0000259" key="9">
    <source>
        <dbReference type="Pfam" id="PF00884"/>
    </source>
</evidence>
<reference evidence="10" key="1">
    <citation type="submission" date="2021-01" db="EMBL/GenBank/DDBJ databases">
        <authorList>
            <person name="Zahm M."/>
            <person name="Roques C."/>
            <person name="Cabau C."/>
            <person name="Klopp C."/>
            <person name="Donnadieu C."/>
            <person name="Jouanno E."/>
            <person name="Lampietro C."/>
            <person name="Louis A."/>
            <person name="Herpin A."/>
            <person name="Echchiki A."/>
            <person name="Berthelot C."/>
            <person name="Parey E."/>
            <person name="Roest-Crollius H."/>
            <person name="Braasch I."/>
            <person name="Postlethwait J."/>
            <person name="Bobe J."/>
            <person name="Montfort J."/>
            <person name="Bouchez O."/>
            <person name="Begum T."/>
            <person name="Mejri S."/>
            <person name="Adams A."/>
            <person name="Chen W.-J."/>
            <person name="Guiguen Y."/>
        </authorList>
    </citation>
    <scope>NUCLEOTIDE SEQUENCE</scope>
    <source>
        <strain evidence="10">YG-15Mar2019-1</strain>
        <tissue evidence="10">Brain</tissue>
    </source>
</reference>
<keyword evidence="6" id="KW-0106">Calcium</keyword>
<evidence type="ECO:0000256" key="2">
    <source>
        <dbReference type="ARBA" id="ARBA00008779"/>
    </source>
</evidence>
<comment type="cofactor">
    <cofactor evidence="1 6">
        <name>Ca(2+)</name>
        <dbReference type="ChEBI" id="CHEBI:29108"/>
    </cofactor>
</comment>
<protein>
    <recommendedName>
        <fullName evidence="6">N-acetylglucosamine-6-sulfatase</fullName>
        <ecNumber evidence="6">3.1.6.14</ecNumber>
    </recommendedName>
    <alternativeName>
        <fullName evidence="6">Glucosamine-6-sulfatase</fullName>
    </alternativeName>
</protein>
<keyword evidence="11" id="KW-1185">Reference proteome</keyword>
<dbReference type="GO" id="GO:0005539">
    <property type="term" value="F:glycosaminoglycan binding"/>
    <property type="evidence" value="ECO:0007669"/>
    <property type="project" value="TreeGrafter"/>
</dbReference>
<dbReference type="PANTHER" id="PTHR43108">
    <property type="entry name" value="N-ACETYLGLUCOSAMINE-6-SULFATASE FAMILY MEMBER"/>
    <property type="match status" value="1"/>
</dbReference>
<evidence type="ECO:0000256" key="1">
    <source>
        <dbReference type="ARBA" id="ARBA00001913"/>
    </source>
</evidence>
<sequence length="516" mass="57999">MASSGVRDTRRRGRQRRDMCAAVLFTLLLCVLRCAGGDKPSNIVVILTDDQDVELGGMTPMKKARSLIGDAGAYFTNAFTVAPLCCPSRSSILTGRYPHNHGVRNNSLTGNCSSPAWQKGPESLAFPVYLNKQLYQTFYGGKYLNQYGKKEAGEVSYIPPGWDQWHALVGDSKYYNYSLSVNGKEEQHGDHYDQDYLTDLIANRSLEFLDKLSPQRPFFIMLSPPAAHSPWTAAPEYEGAFNDTTAPRDGSFNKPGKDKHWLLRQPLNPMSPSSIKFLDDAFRKRWQTLLSVDDLVEKVVKKLMDLQVLNNTYIFYTSDHGYHTGQFSLPIGKRHLYECDIRVPLMVRGPGIKPNQTLQAPVLNIDLAPTFLDIAGFNLSTVNMDGQSFLHHMAPSLRNGTTRPYFLVEHTGEGHSDSDPACPKLGPGLSHCFPDCICEDAFNNTYACVRMLTDKNLQYCEFADSESFVEVYNLTSDPHQMENILKKVDPTLLQAMNQRLIKLQSCEGSTCWDKKY</sequence>
<comment type="PTM">
    <text evidence="7">The conversion to 3-oxoalanine (also known as C-formylglycine, FGly), of a serine or cysteine residue in prokaryotes and of a cysteine residue in eukaryotes, is critical for catalytic activity.</text>
</comment>
<evidence type="ECO:0000256" key="6">
    <source>
        <dbReference type="PIRNR" id="PIRNR036666"/>
    </source>
</evidence>
<comment type="catalytic activity">
    <reaction evidence="6">
        <text>Hydrolysis of the 6-sulfate groups of the N-acetyl-D-glucosamine 6-sulfate units of heparan sulfate and keratan sulfate.</text>
        <dbReference type="EC" id="3.1.6.14"/>
    </reaction>
</comment>
<keyword evidence="5" id="KW-0325">Glycoprotein</keyword>
<organism evidence="10 11">
    <name type="scientific">Megalops atlanticus</name>
    <name type="common">Tarpon</name>
    <name type="synonym">Clupea gigantea</name>
    <dbReference type="NCBI Taxonomy" id="7932"/>
    <lineage>
        <taxon>Eukaryota</taxon>
        <taxon>Metazoa</taxon>
        <taxon>Chordata</taxon>
        <taxon>Craniata</taxon>
        <taxon>Vertebrata</taxon>
        <taxon>Euteleostomi</taxon>
        <taxon>Actinopterygii</taxon>
        <taxon>Neopterygii</taxon>
        <taxon>Teleostei</taxon>
        <taxon>Elopiformes</taxon>
        <taxon>Megalopidae</taxon>
        <taxon>Megalops</taxon>
    </lineage>
</organism>
<feature type="modified residue" description="3-oxoalanine (Cys)" evidence="7">
    <location>
        <position position="85"/>
    </location>
</feature>
<evidence type="ECO:0000313" key="10">
    <source>
        <dbReference type="EMBL" id="KAG7480812.1"/>
    </source>
</evidence>
<dbReference type="InterPro" id="IPR017850">
    <property type="entry name" value="Alkaline_phosphatase_core_sf"/>
</dbReference>
<evidence type="ECO:0000256" key="5">
    <source>
        <dbReference type="ARBA" id="ARBA00023180"/>
    </source>
</evidence>
<dbReference type="GO" id="GO:0008449">
    <property type="term" value="F:N-acetylglucosamine-6-sulfatase activity"/>
    <property type="evidence" value="ECO:0007669"/>
    <property type="project" value="UniProtKB-UniRule"/>
</dbReference>
<dbReference type="GO" id="GO:0046872">
    <property type="term" value="F:metal ion binding"/>
    <property type="evidence" value="ECO:0007669"/>
    <property type="project" value="UniProtKB-UniRule"/>
</dbReference>
<dbReference type="GO" id="GO:0005764">
    <property type="term" value="C:lysosome"/>
    <property type="evidence" value="ECO:0007669"/>
    <property type="project" value="UniProtKB-SubCell"/>
</dbReference>
<dbReference type="SUPFAM" id="SSF53649">
    <property type="entry name" value="Alkaline phosphatase-like"/>
    <property type="match status" value="1"/>
</dbReference>
<dbReference type="Proteomes" id="UP001046870">
    <property type="component" value="Chromosome 4"/>
</dbReference>
<evidence type="ECO:0000256" key="3">
    <source>
        <dbReference type="ARBA" id="ARBA00022729"/>
    </source>
</evidence>
<dbReference type="GO" id="GO:0030203">
    <property type="term" value="P:glycosaminoglycan metabolic process"/>
    <property type="evidence" value="ECO:0007669"/>
    <property type="project" value="InterPro"/>
</dbReference>